<feature type="domain" description="PAC" evidence="11">
    <location>
        <begin position="416"/>
        <end position="468"/>
    </location>
</feature>
<dbReference type="Proteomes" id="UP000292136">
    <property type="component" value="Unassembled WGS sequence"/>
</dbReference>
<evidence type="ECO:0000313" key="12">
    <source>
        <dbReference type="EMBL" id="RZT75798.1"/>
    </source>
</evidence>
<evidence type="ECO:0000256" key="7">
    <source>
        <dbReference type="SAM" id="Coils"/>
    </source>
</evidence>
<dbReference type="Gene3D" id="3.30.450.40">
    <property type="match status" value="1"/>
</dbReference>
<keyword evidence="13" id="KW-1185">Reference proteome</keyword>
<dbReference type="Gene3D" id="3.30.450.20">
    <property type="entry name" value="PAS domain"/>
    <property type="match status" value="2"/>
</dbReference>
<gene>
    <name evidence="12" type="ORF">EV678_2985</name>
</gene>
<dbReference type="SMART" id="SM00387">
    <property type="entry name" value="HATPase_c"/>
    <property type="match status" value="1"/>
</dbReference>
<dbReference type="SUPFAM" id="SSF53850">
    <property type="entry name" value="Periplasmic binding protein-like II"/>
    <property type="match status" value="1"/>
</dbReference>
<dbReference type="PROSITE" id="PS50112">
    <property type="entry name" value="PAS"/>
    <property type="match status" value="1"/>
</dbReference>
<dbReference type="PANTHER" id="PTHR42878:SF15">
    <property type="entry name" value="BACTERIOPHYTOCHROME"/>
    <property type="match status" value="1"/>
</dbReference>
<dbReference type="InterPro" id="IPR000014">
    <property type="entry name" value="PAS"/>
</dbReference>
<dbReference type="InterPro" id="IPR005467">
    <property type="entry name" value="His_kinase_dom"/>
</dbReference>
<feature type="domain" description="Histidine kinase" evidence="9">
    <location>
        <begin position="781"/>
        <end position="999"/>
    </location>
</feature>
<feature type="domain" description="PAC" evidence="11">
    <location>
        <begin position="543"/>
        <end position="597"/>
    </location>
</feature>
<dbReference type="Pfam" id="PF00497">
    <property type="entry name" value="SBP_bac_3"/>
    <property type="match status" value="1"/>
</dbReference>
<dbReference type="InterPro" id="IPR001610">
    <property type="entry name" value="PAC"/>
</dbReference>
<dbReference type="SUPFAM" id="SSF55781">
    <property type="entry name" value="GAF domain-like"/>
    <property type="match status" value="1"/>
</dbReference>
<keyword evidence="8" id="KW-0812">Transmembrane</keyword>
<dbReference type="Gene3D" id="3.30.565.10">
    <property type="entry name" value="Histidine kinase-like ATPase, C-terminal domain"/>
    <property type="match status" value="1"/>
</dbReference>
<dbReference type="SMART" id="SM00091">
    <property type="entry name" value="PAS"/>
    <property type="match status" value="2"/>
</dbReference>
<protein>
    <recommendedName>
        <fullName evidence="2">histidine kinase</fullName>
        <ecNumber evidence="2">2.7.13.3</ecNumber>
    </recommendedName>
</protein>
<dbReference type="Gene3D" id="3.40.190.10">
    <property type="entry name" value="Periplasmic binding protein-like II"/>
    <property type="match status" value="2"/>
</dbReference>
<sequence length="999" mass="112093">MALPSLLALPGRLRRLLSLFPFRLSFLLLILGLLSSPLARAQNYSPEQRQWLAQHPEIRVGATEMPNLLMRDFRSGSYSGLSVDMLKLYEQRLGVRFQMVYYGSLEDMHDGIRNREVDLLFAAVHTPGRETYLSFPKPYAELETKIIVRQETLGTGPLTLDQLEGRKVAVLAGSALEDRLRREYPGLHLAPSRDELSALTKLAFSEVDAAVTDLGRVTYYVQKEGLVNLAVGGNTGINYAFTFGVRGDWPELTALMDQTAAAIPAQEKEQVLQRWLRVGNAGPWNNPNFWWVAGGLLTLVAAALGVILFWNRTLRQEVATRTAQLDAQMAELLEVDRDLRESEARFRDLAELSYDWYWEQDENCRFTMMSGGAFQKGRLPLEQYLGKTRWELPLLGVTPEQMTAHRAQQEAHLPFRDFTYQIVAGDGEIHWYVSNGRPVFDERGQFRGYRGTGQDITARMRTQQALIDSEQRIRGLLDSTFSFVGLMDPQGTLLEANRTSLEFAGAAKEEVVGRPFWDTPWWDRDSESRETLRQAVARARQGETVRFAASHRTAQGILHWIDVSITPVRDEHGRVIYLIPEGRDVTEMRRTQEALRALVENTATVYGEAFLDSLVQHVATLFDVAYAFVGEVDPDGCHIRTLSSWTHGAPSTNFAYALDGTPCQVMLGSGPTLFPRGITELFPDNRALKEMKAESYMGAPITGNGGKILGLLVVIDDKPLPEASGYLPIISLFALRAGMEMERMAQERAMRSLNQELERRVAERTDQLAVANKELEAFSYSVSHDLRAPLRHVSGFVSLLEADADNRLSEASRRYLNIITEAANRMGDLIDGLLAFSRIGRAEVHKTPVDLNKLLQEVIDDLAQEPRAPAVDWAIGSLPQVLADRTLIRQVLANLVGNALKYSRKRERAQIHIAAESGEHEGRPEWVIRIADNGVGFNMKYVGKLFGVFQRLHGAADFEGTGIGLANVRRVVERHGGRTWAEAEPDRGATFYFSLPRDE</sequence>
<keyword evidence="8" id="KW-1133">Transmembrane helix</keyword>
<evidence type="ECO:0000259" key="10">
    <source>
        <dbReference type="PROSITE" id="PS50112"/>
    </source>
</evidence>
<evidence type="ECO:0000259" key="11">
    <source>
        <dbReference type="PROSITE" id="PS50113"/>
    </source>
</evidence>
<dbReference type="InterPro" id="IPR003018">
    <property type="entry name" value="GAF"/>
</dbReference>
<keyword evidence="4" id="KW-0808">Transferase</keyword>
<dbReference type="SUPFAM" id="SSF55785">
    <property type="entry name" value="PYP-like sensor domain (PAS domain)"/>
    <property type="match status" value="2"/>
</dbReference>
<dbReference type="InterPro" id="IPR001638">
    <property type="entry name" value="Solute-binding_3/MltF_N"/>
</dbReference>
<dbReference type="InterPro" id="IPR050351">
    <property type="entry name" value="BphY/WalK/GraS-like"/>
</dbReference>
<dbReference type="SMART" id="SM00388">
    <property type="entry name" value="HisKA"/>
    <property type="match status" value="1"/>
</dbReference>
<dbReference type="RefSeq" id="WP_130460082.1">
    <property type="nucleotide sequence ID" value="NZ_SHKM01000003.1"/>
</dbReference>
<feature type="coiled-coil region" evidence="7">
    <location>
        <begin position="736"/>
        <end position="774"/>
    </location>
</feature>
<dbReference type="SMART" id="SM00062">
    <property type="entry name" value="PBPb"/>
    <property type="match status" value="1"/>
</dbReference>
<evidence type="ECO:0000256" key="6">
    <source>
        <dbReference type="ARBA" id="ARBA00023136"/>
    </source>
</evidence>
<dbReference type="SUPFAM" id="SSF47384">
    <property type="entry name" value="Homodimeric domain of signal transducing histidine kinase"/>
    <property type="match status" value="1"/>
</dbReference>
<dbReference type="InterPro" id="IPR013656">
    <property type="entry name" value="PAS_4"/>
</dbReference>
<dbReference type="SMART" id="SM00086">
    <property type="entry name" value="PAC"/>
    <property type="match status" value="2"/>
</dbReference>
<dbReference type="PROSITE" id="PS50113">
    <property type="entry name" value="PAC"/>
    <property type="match status" value="2"/>
</dbReference>
<dbReference type="Gene3D" id="1.10.287.130">
    <property type="match status" value="1"/>
</dbReference>
<dbReference type="EMBL" id="SHKM01000003">
    <property type="protein sequence ID" value="RZT75798.1"/>
    <property type="molecule type" value="Genomic_DNA"/>
</dbReference>
<evidence type="ECO:0000256" key="2">
    <source>
        <dbReference type="ARBA" id="ARBA00012438"/>
    </source>
</evidence>
<dbReference type="InterPro" id="IPR035965">
    <property type="entry name" value="PAS-like_dom_sf"/>
</dbReference>
<reference evidence="12 13" key="1">
    <citation type="submission" date="2019-02" db="EMBL/GenBank/DDBJ databases">
        <title>Genomic Encyclopedia of Type Strains, Phase IV (KMG-IV): sequencing the most valuable type-strain genomes for metagenomic binning, comparative biology and taxonomic classification.</title>
        <authorList>
            <person name="Goeker M."/>
        </authorList>
    </citation>
    <scope>NUCLEOTIDE SEQUENCE [LARGE SCALE GENOMIC DNA]</scope>
    <source>
        <strain evidence="12 13">DSM 21223</strain>
    </source>
</reference>
<dbReference type="InterPro" id="IPR036890">
    <property type="entry name" value="HATPase_C_sf"/>
</dbReference>
<proteinExistence type="predicted"/>
<dbReference type="CDD" id="cd01007">
    <property type="entry name" value="PBP2_BvgS_HisK_like"/>
    <property type="match status" value="1"/>
</dbReference>
<dbReference type="InterPro" id="IPR036097">
    <property type="entry name" value="HisK_dim/P_sf"/>
</dbReference>
<dbReference type="NCBIfam" id="TIGR00229">
    <property type="entry name" value="sensory_box"/>
    <property type="match status" value="2"/>
</dbReference>
<evidence type="ECO:0000256" key="3">
    <source>
        <dbReference type="ARBA" id="ARBA00022553"/>
    </source>
</evidence>
<dbReference type="SUPFAM" id="SSF55874">
    <property type="entry name" value="ATPase domain of HSP90 chaperone/DNA topoisomerase II/histidine kinase"/>
    <property type="match status" value="1"/>
</dbReference>
<name>A0ABY0IN71_9RHOO</name>
<dbReference type="InterPro" id="IPR004358">
    <property type="entry name" value="Sig_transdc_His_kin-like_C"/>
</dbReference>
<feature type="domain" description="PAS" evidence="10">
    <location>
        <begin position="469"/>
        <end position="539"/>
    </location>
</feature>
<dbReference type="Pfam" id="PF08448">
    <property type="entry name" value="PAS_4"/>
    <property type="match status" value="2"/>
</dbReference>
<feature type="transmembrane region" description="Helical" evidence="8">
    <location>
        <begin position="289"/>
        <end position="311"/>
    </location>
</feature>
<evidence type="ECO:0000259" key="9">
    <source>
        <dbReference type="PROSITE" id="PS50109"/>
    </source>
</evidence>
<dbReference type="InterPro" id="IPR029016">
    <property type="entry name" value="GAF-like_dom_sf"/>
</dbReference>
<evidence type="ECO:0000256" key="1">
    <source>
        <dbReference type="ARBA" id="ARBA00000085"/>
    </source>
</evidence>
<keyword evidence="7" id="KW-0175">Coiled coil</keyword>
<dbReference type="CDD" id="cd00082">
    <property type="entry name" value="HisKA"/>
    <property type="match status" value="1"/>
</dbReference>
<dbReference type="Pfam" id="PF01590">
    <property type="entry name" value="GAF"/>
    <property type="match status" value="1"/>
</dbReference>
<dbReference type="InterPro" id="IPR003594">
    <property type="entry name" value="HATPase_dom"/>
</dbReference>
<evidence type="ECO:0000256" key="8">
    <source>
        <dbReference type="SAM" id="Phobius"/>
    </source>
</evidence>
<dbReference type="InterPro" id="IPR000700">
    <property type="entry name" value="PAS-assoc_C"/>
</dbReference>
<comment type="caution">
    <text evidence="12">The sequence shown here is derived from an EMBL/GenBank/DDBJ whole genome shotgun (WGS) entry which is preliminary data.</text>
</comment>
<dbReference type="PANTHER" id="PTHR42878">
    <property type="entry name" value="TWO-COMPONENT HISTIDINE KINASE"/>
    <property type="match status" value="1"/>
</dbReference>
<dbReference type="InterPro" id="IPR003661">
    <property type="entry name" value="HisK_dim/P_dom"/>
</dbReference>
<comment type="catalytic activity">
    <reaction evidence="1">
        <text>ATP + protein L-histidine = ADP + protein N-phospho-L-histidine.</text>
        <dbReference type="EC" id="2.7.13.3"/>
    </reaction>
</comment>
<evidence type="ECO:0000256" key="5">
    <source>
        <dbReference type="ARBA" id="ARBA00022777"/>
    </source>
</evidence>
<dbReference type="CDD" id="cd00130">
    <property type="entry name" value="PAS"/>
    <property type="match status" value="2"/>
</dbReference>
<evidence type="ECO:0000313" key="13">
    <source>
        <dbReference type="Proteomes" id="UP000292136"/>
    </source>
</evidence>
<dbReference type="Pfam" id="PF02518">
    <property type="entry name" value="HATPase_c"/>
    <property type="match status" value="1"/>
</dbReference>
<dbReference type="EC" id="2.7.13.3" evidence="2"/>
<keyword evidence="6 8" id="KW-0472">Membrane</keyword>
<dbReference type="Pfam" id="PF00512">
    <property type="entry name" value="HisKA"/>
    <property type="match status" value="1"/>
</dbReference>
<organism evidence="12 13">
    <name type="scientific">Azospira oryzae</name>
    <dbReference type="NCBI Taxonomy" id="146939"/>
    <lineage>
        <taxon>Bacteria</taxon>
        <taxon>Pseudomonadati</taxon>
        <taxon>Pseudomonadota</taxon>
        <taxon>Betaproteobacteria</taxon>
        <taxon>Rhodocyclales</taxon>
        <taxon>Rhodocyclaceae</taxon>
        <taxon>Azospira</taxon>
    </lineage>
</organism>
<evidence type="ECO:0000256" key="4">
    <source>
        <dbReference type="ARBA" id="ARBA00022679"/>
    </source>
</evidence>
<accession>A0ABY0IN71</accession>
<keyword evidence="5" id="KW-0418">Kinase</keyword>
<dbReference type="PRINTS" id="PR00344">
    <property type="entry name" value="BCTRLSENSOR"/>
</dbReference>
<keyword evidence="3" id="KW-0597">Phosphoprotein</keyword>
<dbReference type="PROSITE" id="PS50109">
    <property type="entry name" value="HIS_KIN"/>
    <property type="match status" value="1"/>
</dbReference>